<dbReference type="InterPro" id="IPR007627">
    <property type="entry name" value="RNA_pol_sigma70_r2"/>
</dbReference>
<dbReference type="InterPro" id="IPR036388">
    <property type="entry name" value="WH-like_DNA-bd_sf"/>
</dbReference>
<evidence type="ECO:0000256" key="4">
    <source>
        <dbReference type="ARBA" id="ARBA00023163"/>
    </source>
</evidence>
<dbReference type="InterPro" id="IPR039425">
    <property type="entry name" value="RNA_pol_sigma-70-like"/>
</dbReference>
<dbReference type="Proteomes" id="UP000183200">
    <property type="component" value="Unassembled WGS sequence"/>
</dbReference>
<dbReference type="PANTHER" id="PTHR43133:SF46">
    <property type="entry name" value="RNA POLYMERASE SIGMA-70 FACTOR ECF SUBFAMILY"/>
    <property type="match status" value="1"/>
</dbReference>
<dbReference type="SUPFAM" id="SSF88659">
    <property type="entry name" value="Sigma3 and sigma4 domains of RNA polymerase sigma factors"/>
    <property type="match status" value="1"/>
</dbReference>
<dbReference type="Pfam" id="PF08281">
    <property type="entry name" value="Sigma70_r4_2"/>
    <property type="match status" value="1"/>
</dbReference>
<evidence type="ECO:0000256" key="2">
    <source>
        <dbReference type="ARBA" id="ARBA00023015"/>
    </source>
</evidence>
<evidence type="ECO:0000256" key="3">
    <source>
        <dbReference type="ARBA" id="ARBA00023082"/>
    </source>
</evidence>
<dbReference type="SMART" id="SM00421">
    <property type="entry name" value="HTH_LUXR"/>
    <property type="match status" value="1"/>
</dbReference>
<keyword evidence="7" id="KW-1185">Reference proteome</keyword>
<dbReference type="SUPFAM" id="SSF88946">
    <property type="entry name" value="Sigma2 domain of RNA polymerase sigma factors"/>
    <property type="match status" value="1"/>
</dbReference>
<keyword evidence="2" id="KW-0805">Transcription regulation</keyword>
<dbReference type="AlphaFoldDB" id="A0A1G9RPZ4"/>
<protein>
    <submittedName>
        <fullName evidence="6">RNA polymerase sigma-70 factor, ECF subfamily</fullName>
    </submittedName>
</protein>
<dbReference type="STRING" id="430522.BFS30_01875"/>
<proteinExistence type="inferred from homology"/>
<dbReference type="NCBIfam" id="TIGR02985">
    <property type="entry name" value="Sig70_bacteroi1"/>
    <property type="match status" value="1"/>
</dbReference>
<dbReference type="GO" id="GO:0003677">
    <property type="term" value="F:DNA binding"/>
    <property type="evidence" value="ECO:0007669"/>
    <property type="project" value="InterPro"/>
</dbReference>
<dbReference type="InterPro" id="IPR013324">
    <property type="entry name" value="RNA_pol_sigma_r3/r4-like"/>
</dbReference>
<dbReference type="NCBIfam" id="TIGR02937">
    <property type="entry name" value="sigma70-ECF"/>
    <property type="match status" value="1"/>
</dbReference>
<dbReference type="InterPro" id="IPR014284">
    <property type="entry name" value="RNA_pol_sigma-70_dom"/>
</dbReference>
<gene>
    <name evidence="6" type="ORF">SAMN05421820_103311</name>
</gene>
<dbReference type="GO" id="GO:0006352">
    <property type="term" value="P:DNA-templated transcription initiation"/>
    <property type="evidence" value="ECO:0007669"/>
    <property type="project" value="InterPro"/>
</dbReference>
<keyword evidence="3" id="KW-0731">Sigma factor</keyword>
<dbReference type="Gene3D" id="1.10.10.10">
    <property type="entry name" value="Winged helix-like DNA-binding domain superfamily/Winged helix DNA-binding domain"/>
    <property type="match status" value="1"/>
</dbReference>
<evidence type="ECO:0000256" key="1">
    <source>
        <dbReference type="ARBA" id="ARBA00010641"/>
    </source>
</evidence>
<evidence type="ECO:0000259" key="5">
    <source>
        <dbReference type="SMART" id="SM00421"/>
    </source>
</evidence>
<feature type="domain" description="HTH luxR-type" evidence="5">
    <location>
        <begin position="130"/>
        <end position="188"/>
    </location>
</feature>
<reference evidence="7" key="1">
    <citation type="submission" date="2016-10" db="EMBL/GenBank/DDBJ databases">
        <authorList>
            <person name="Varghese N."/>
            <person name="Submissions S."/>
        </authorList>
    </citation>
    <scope>NUCLEOTIDE SEQUENCE [LARGE SCALE GENOMIC DNA]</scope>
    <source>
        <strain evidence="7">DSM 19110</strain>
    </source>
</reference>
<dbReference type="Pfam" id="PF04542">
    <property type="entry name" value="Sigma70_r2"/>
    <property type="match status" value="1"/>
</dbReference>
<organism evidence="6 7">
    <name type="scientific">Pedobacter steynii</name>
    <dbReference type="NCBI Taxonomy" id="430522"/>
    <lineage>
        <taxon>Bacteria</taxon>
        <taxon>Pseudomonadati</taxon>
        <taxon>Bacteroidota</taxon>
        <taxon>Sphingobacteriia</taxon>
        <taxon>Sphingobacteriales</taxon>
        <taxon>Sphingobacteriaceae</taxon>
        <taxon>Pedobacter</taxon>
    </lineage>
</organism>
<dbReference type="InterPro" id="IPR013325">
    <property type="entry name" value="RNA_pol_sigma_r2"/>
</dbReference>
<evidence type="ECO:0000313" key="6">
    <source>
        <dbReference type="EMBL" id="SDM25027.1"/>
    </source>
</evidence>
<name>A0A1G9RPZ4_9SPHI</name>
<dbReference type="InterPro" id="IPR013249">
    <property type="entry name" value="RNA_pol_sigma70_r4_t2"/>
</dbReference>
<keyword evidence="4" id="KW-0804">Transcription</keyword>
<comment type="similarity">
    <text evidence="1">Belongs to the sigma-70 factor family. ECF subfamily.</text>
</comment>
<dbReference type="GO" id="GO:0016987">
    <property type="term" value="F:sigma factor activity"/>
    <property type="evidence" value="ECO:0007669"/>
    <property type="project" value="UniProtKB-KW"/>
</dbReference>
<dbReference type="OrthoDB" id="659577at2"/>
<dbReference type="InterPro" id="IPR014327">
    <property type="entry name" value="RNA_pol_sigma70_bacteroid"/>
</dbReference>
<dbReference type="RefSeq" id="WP_074605963.1">
    <property type="nucleotide sequence ID" value="NZ_FNGY01000003.1"/>
</dbReference>
<accession>A0A1G9RPZ4</accession>
<sequence length="197" mass="22658">MSLQHTLSDHDLKTRLIAGEESAFAELYDRYSAPIYQYIKKFVHSTDLSEDLTQEIFIKIWQCKSKLCEVRSIRAYLFIMARNHTLNSLKKALRSDVAMSEVLNSFVEERNDTEESLLSKEYHEYLEKALEALPSRTREIFKLCRQQGKSYDEVATELGISRNAVKNHMVGSMKILSASAKRDLGISLSVLLTVFLK</sequence>
<dbReference type="EMBL" id="FNGY01000003">
    <property type="protein sequence ID" value="SDM25027.1"/>
    <property type="molecule type" value="Genomic_DNA"/>
</dbReference>
<dbReference type="PANTHER" id="PTHR43133">
    <property type="entry name" value="RNA POLYMERASE ECF-TYPE SIGMA FACTO"/>
    <property type="match status" value="1"/>
</dbReference>
<dbReference type="Gene3D" id="1.10.1740.10">
    <property type="match status" value="1"/>
</dbReference>
<dbReference type="CDD" id="cd06171">
    <property type="entry name" value="Sigma70_r4"/>
    <property type="match status" value="1"/>
</dbReference>
<dbReference type="InterPro" id="IPR000792">
    <property type="entry name" value="Tscrpt_reg_LuxR_C"/>
</dbReference>
<evidence type="ECO:0000313" key="7">
    <source>
        <dbReference type="Proteomes" id="UP000183200"/>
    </source>
</evidence>